<sequence>MGCSIGKKDEKGEQQTGFFSTDSHGKYPLVLHLKTTTVIKKVKGLFIISEVPSSEEYSHSQSERSNQNVCNENLSQLRYSNWSS</sequence>
<evidence type="ECO:0000256" key="1">
    <source>
        <dbReference type="SAM" id="MobiDB-lite"/>
    </source>
</evidence>
<gene>
    <name evidence="2" type="ORF">SteCoe_3427</name>
</gene>
<feature type="compositionally biased region" description="Basic and acidic residues" evidence="1">
    <location>
        <begin position="1"/>
        <end position="13"/>
    </location>
</feature>
<protein>
    <submittedName>
        <fullName evidence="2">Uncharacterized protein</fullName>
    </submittedName>
</protein>
<keyword evidence="3" id="KW-1185">Reference proteome</keyword>
<proteinExistence type="predicted"/>
<dbReference type="Proteomes" id="UP000187209">
    <property type="component" value="Unassembled WGS sequence"/>
</dbReference>
<dbReference type="AlphaFoldDB" id="A0A1R2CX53"/>
<organism evidence="2 3">
    <name type="scientific">Stentor coeruleus</name>
    <dbReference type="NCBI Taxonomy" id="5963"/>
    <lineage>
        <taxon>Eukaryota</taxon>
        <taxon>Sar</taxon>
        <taxon>Alveolata</taxon>
        <taxon>Ciliophora</taxon>
        <taxon>Postciliodesmatophora</taxon>
        <taxon>Heterotrichea</taxon>
        <taxon>Heterotrichida</taxon>
        <taxon>Stentoridae</taxon>
        <taxon>Stentor</taxon>
    </lineage>
</organism>
<accession>A0A1R2CX53</accession>
<reference evidence="2 3" key="1">
    <citation type="submission" date="2016-11" db="EMBL/GenBank/DDBJ databases">
        <title>The macronuclear genome of Stentor coeruleus: a giant cell with tiny introns.</title>
        <authorList>
            <person name="Slabodnick M."/>
            <person name="Ruby J.G."/>
            <person name="Reiff S.B."/>
            <person name="Swart E.C."/>
            <person name="Gosai S."/>
            <person name="Prabakaran S."/>
            <person name="Witkowska E."/>
            <person name="Larue G.E."/>
            <person name="Fisher S."/>
            <person name="Freeman R.M."/>
            <person name="Gunawardena J."/>
            <person name="Chu W."/>
            <person name="Stover N.A."/>
            <person name="Gregory B.D."/>
            <person name="Nowacki M."/>
            <person name="Derisi J."/>
            <person name="Roy S.W."/>
            <person name="Marshall W.F."/>
            <person name="Sood P."/>
        </authorList>
    </citation>
    <scope>NUCLEOTIDE SEQUENCE [LARGE SCALE GENOMIC DNA]</scope>
    <source>
        <strain evidence="2">WM001</strain>
    </source>
</reference>
<feature type="region of interest" description="Disordered" evidence="1">
    <location>
        <begin position="1"/>
        <end position="24"/>
    </location>
</feature>
<dbReference type="EMBL" id="MPUH01000040">
    <property type="protein sequence ID" value="OMJ93589.1"/>
    <property type="molecule type" value="Genomic_DNA"/>
</dbReference>
<evidence type="ECO:0000313" key="2">
    <source>
        <dbReference type="EMBL" id="OMJ93589.1"/>
    </source>
</evidence>
<comment type="caution">
    <text evidence="2">The sequence shown here is derived from an EMBL/GenBank/DDBJ whole genome shotgun (WGS) entry which is preliminary data.</text>
</comment>
<evidence type="ECO:0000313" key="3">
    <source>
        <dbReference type="Proteomes" id="UP000187209"/>
    </source>
</evidence>
<name>A0A1R2CX53_9CILI</name>